<dbReference type="SUPFAM" id="SSF51126">
    <property type="entry name" value="Pectin lyase-like"/>
    <property type="match status" value="1"/>
</dbReference>
<evidence type="ECO:0000313" key="1">
    <source>
        <dbReference type="EMBL" id="APL94080.1"/>
    </source>
</evidence>
<evidence type="ECO:0000313" key="2">
    <source>
        <dbReference type="Proteomes" id="UP000004550"/>
    </source>
</evidence>
<accession>A0A1L5BMA3</accession>
<gene>
    <name evidence="1" type="ORF">SIDU_05940</name>
</gene>
<dbReference type="Gene3D" id="2.160.20.10">
    <property type="entry name" value="Single-stranded right-handed beta-helix, Pectin lyase-like"/>
    <property type="match status" value="1"/>
</dbReference>
<dbReference type="AlphaFoldDB" id="A0A1L5BMA3"/>
<dbReference type="InterPro" id="IPR011050">
    <property type="entry name" value="Pectin_lyase_fold/virulence"/>
</dbReference>
<dbReference type="EMBL" id="CP013070">
    <property type="protein sequence ID" value="APL94080.1"/>
    <property type="molecule type" value="Genomic_DNA"/>
</dbReference>
<dbReference type="Proteomes" id="UP000004550">
    <property type="component" value="Chromosome"/>
</dbReference>
<sequence>MAVSSTDTYSGPYEANGVTVAFPFTFKAVAADDVAVFIRSVDGSDTIVGDNAYAVALASEGGTVTFGTPPASGQVYIVSEPSFLQAISFASGQAFLPNVVNEVNDRDVVRALYLKSALDRAPKIPIGGGFENLFPISLPGGIWGFSVGTGADAGLRTDLAESVSGKGAGMSAFAPAVAYGAGTVGKKLQQFVNVQDFGAVGNGVTDDYAAFSAAYDAVAWGGSIYVPQVGSEGYYLSDNPDAGDKPVHWIFDTAIQFHGPGLGDPDAGAGTFASLYTNPWLRVIGGQRKIAFGTVNSPAGGAVVGDSWEWTADSLAGWPKAITGNLTNGSAVIANVPAGVIGSLYKGCRITSAVSQWGYDGATTRNLRILSVDADANTVTVGYDANGNWVNTPAPYLGATASGVSFTVHKRQWFAGRYEGLETGTEDASIAGEVHYEICNPVMNITGAAGAMYEFNLNSYAETLDYCRAIFITGSGDVQNGKLVAIDIQRGGEAHWATGISIRNAQVGLFTNAKFPIEIDTVYNNNTTGLTETIGYGVHFNNAPAVKGALFEGRQLANALPALTLWRYTDSSPTGRFIQCKDAADANELFYVGIDGGLKTYAPSNSNGSAVAAGSIECNGITLRGGTNLQLGQVAATATKAANGKYLTFYDSAGAAVYVPTYA</sequence>
<proteinExistence type="predicted"/>
<dbReference type="RefSeq" id="WP_007685880.1">
    <property type="nucleotide sequence ID" value="NZ_CP013070.1"/>
</dbReference>
<protein>
    <submittedName>
        <fullName evidence="1">Uncharacterized protein</fullName>
    </submittedName>
</protein>
<name>A0A1L5BMA3_SPHIB</name>
<reference evidence="1 2" key="1">
    <citation type="journal article" date="2012" name="J. Bacteriol.">
        <title>Genome sequence of Sphingobium indicum B90A, a hexachlorocyclohexane-degrading bacterium.</title>
        <authorList>
            <person name="Anand S."/>
            <person name="Sangwan N."/>
            <person name="Lata P."/>
            <person name="Kaur J."/>
            <person name="Dua A."/>
            <person name="Singh A.K."/>
            <person name="Verma M."/>
            <person name="Kaur J."/>
            <person name="Khurana J.P."/>
            <person name="Khurana P."/>
            <person name="Mathur S."/>
            <person name="Lal R."/>
        </authorList>
    </citation>
    <scope>NUCLEOTIDE SEQUENCE [LARGE SCALE GENOMIC DNA]</scope>
    <source>
        <strain evidence="2">DSM 16412 / CCM 7286 / MTCC 6364 / B90A</strain>
    </source>
</reference>
<dbReference type="KEGG" id="sinb:SIDU_05940"/>
<dbReference type="InterPro" id="IPR012334">
    <property type="entry name" value="Pectin_lyas_fold"/>
</dbReference>
<organism evidence="1 2">
    <name type="scientific">Sphingobium indicum (strain DSM 16412 / CCM 7286 / MTCC 6364 / B90A)</name>
    <dbReference type="NCBI Taxonomy" id="861109"/>
    <lineage>
        <taxon>Bacteria</taxon>
        <taxon>Pseudomonadati</taxon>
        <taxon>Pseudomonadota</taxon>
        <taxon>Alphaproteobacteria</taxon>
        <taxon>Sphingomonadales</taxon>
        <taxon>Sphingomonadaceae</taxon>
        <taxon>Sphingobium</taxon>
    </lineage>
</organism>